<feature type="domain" description="Phospholipid/glycerol acyltransferase" evidence="9">
    <location>
        <begin position="76"/>
        <end position="192"/>
    </location>
</feature>
<comment type="similarity">
    <text evidence="2 7">Belongs to the 1-acyl-sn-glycerol-3-phosphate acyltransferase family.</text>
</comment>
<comment type="catalytic activity">
    <reaction evidence="7">
        <text>a 1-acyl-sn-glycero-3-phosphate + an acyl-CoA = a 1,2-diacyl-sn-glycero-3-phosphate + CoA</text>
        <dbReference type="Rhea" id="RHEA:19709"/>
        <dbReference type="ChEBI" id="CHEBI:57287"/>
        <dbReference type="ChEBI" id="CHEBI:57970"/>
        <dbReference type="ChEBI" id="CHEBI:58342"/>
        <dbReference type="ChEBI" id="CHEBI:58608"/>
        <dbReference type="EC" id="2.3.1.51"/>
    </reaction>
</comment>
<reference evidence="10" key="1">
    <citation type="journal article" date="2022" name="Int. J. Syst. Evol. Microbiol.">
        <title>Genome-based, phenotypic and chemotaxonomic classification of Faecalibacterium strains: proposal of three novel species Faecalibacterium duncaniae sp. nov., Faecalibacterium hattorii sp. nov. and Faecalibacterium gallinarum sp. nov. .</title>
        <authorList>
            <person name="Sakamoto M."/>
            <person name="Sakurai N."/>
            <person name="Tanno H."/>
            <person name="Iino T."/>
            <person name="Ohkuma M."/>
            <person name="Endo A."/>
        </authorList>
    </citation>
    <scope>NUCLEOTIDE SEQUENCE</scope>
    <source>
        <strain evidence="10">JCM 17207</strain>
    </source>
</reference>
<dbReference type="AlphaFoldDB" id="A0AA37MY75"/>
<evidence type="ECO:0000256" key="5">
    <source>
        <dbReference type="ARBA" id="ARBA00023098"/>
    </source>
</evidence>
<dbReference type="RefSeq" id="WP_238316943.1">
    <property type="nucleotide sequence ID" value="NZ_BQKV01000041.1"/>
</dbReference>
<dbReference type="PANTHER" id="PTHR10434:SF64">
    <property type="entry name" value="1-ACYL-SN-GLYCEROL-3-PHOSPHATE ACYLTRANSFERASE-RELATED"/>
    <property type="match status" value="1"/>
</dbReference>
<keyword evidence="7" id="KW-0594">Phospholipid biosynthesis</keyword>
<keyword evidence="11" id="KW-1185">Reference proteome</keyword>
<dbReference type="CDD" id="cd07989">
    <property type="entry name" value="LPLAT_AGPAT-like"/>
    <property type="match status" value="1"/>
</dbReference>
<comment type="pathway">
    <text evidence="1">Lipid metabolism.</text>
</comment>
<keyword evidence="8" id="KW-0472">Membrane</keyword>
<dbReference type="Proteomes" id="UP001055185">
    <property type="component" value="Unassembled WGS sequence"/>
</dbReference>
<dbReference type="PANTHER" id="PTHR10434">
    <property type="entry name" value="1-ACYL-SN-GLYCEROL-3-PHOSPHATE ACYLTRANSFERASE"/>
    <property type="match status" value="1"/>
</dbReference>
<dbReference type="EMBL" id="BQKV01000041">
    <property type="protein sequence ID" value="GJN64756.1"/>
    <property type="molecule type" value="Genomic_DNA"/>
</dbReference>
<organism evidence="10 11">
    <name type="scientific">Faecalibacterium gallinarum</name>
    <dbReference type="NCBI Taxonomy" id="2903556"/>
    <lineage>
        <taxon>Bacteria</taxon>
        <taxon>Bacillati</taxon>
        <taxon>Bacillota</taxon>
        <taxon>Clostridia</taxon>
        <taxon>Eubacteriales</taxon>
        <taxon>Oscillospiraceae</taxon>
        <taxon>Faecalibacterium</taxon>
    </lineage>
</organism>
<evidence type="ECO:0000256" key="1">
    <source>
        <dbReference type="ARBA" id="ARBA00005189"/>
    </source>
</evidence>
<keyword evidence="7" id="KW-1208">Phospholipid metabolism</keyword>
<evidence type="ECO:0000256" key="4">
    <source>
        <dbReference type="ARBA" id="ARBA00022679"/>
    </source>
</evidence>
<proteinExistence type="inferred from homology"/>
<dbReference type="GO" id="GO:0003841">
    <property type="term" value="F:1-acylglycerol-3-phosphate O-acyltransferase activity"/>
    <property type="evidence" value="ECO:0007669"/>
    <property type="project" value="UniProtKB-UniRule"/>
</dbReference>
<evidence type="ECO:0000313" key="10">
    <source>
        <dbReference type="EMBL" id="GJN64756.1"/>
    </source>
</evidence>
<keyword evidence="3 7" id="KW-0444">Lipid biosynthesis</keyword>
<evidence type="ECO:0000313" key="11">
    <source>
        <dbReference type="Proteomes" id="UP001055185"/>
    </source>
</evidence>
<gene>
    <name evidence="10" type="ORF">JCM17207_13810</name>
</gene>
<dbReference type="NCBIfam" id="TIGR00530">
    <property type="entry name" value="AGP_acyltrn"/>
    <property type="match status" value="1"/>
</dbReference>
<dbReference type="GO" id="GO:0006654">
    <property type="term" value="P:phosphatidic acid biosynthetic process"/>
    <property type="evidence" value="ECO:0007669"/>
    <property type="project" value="TreeGrafter"/>
</dbReference>
<feature type="transmembrane region" description="Helical" evidence="8">
    <location>
        <begin position="6"/>
        <end position="24"/>
    </location>
</feature>
<dbReference type="SMART" id="SM00563">
    <property type="entry name" value="PlsC"/>
    <property type="match status" value="1"/>
</dbReference>
<comment type="caution">
    <text evidence="10">The sequence shown here is derived from an EMBL/GenBank/DDBJ whole genome shotgun (WGS) entry which is preliminary data.</text>
</comment>
<keyword evidence="8" id="KW-1133">Transmembrane helix</keyword>
<name>A0AA37MY75_9FIRM</name>
<keyword evidence="6 7" id="KW-0012">Acyltransferase</keyword>
<evidence type="ECO:0000256" key="3">
    <source>
        <dbReference type="ARBA" id="ARBA00022516"/>
    </source>
</evidence>
<dbReference type="InterPro" id="IPR002123">
    <property type="entry name" value="Plipid/glycerol_acylTrfase"/>
</dbReference>
<sequence>MNLLRTLAFYIYLFGYMLTHYGVLRRAERARAAGDDATADEIVRHFIPIWCNTLFRIGGIRVLVEGRENIPAGAPCVFVGNHRSCFDIPLMLTSLDAPHGLLSKDELRNIPLLSRWMNLLGCVYVEREDLRASVRALNQAAAAVKSGRSFIIFPEGTRYKGEEGGIGEFKFGAFQIAFKNGAPVVPVAISGSRGRYEEHHHLVTPGTVRVKILPPIQTAGTPKDQRKDLPEAVRQQILAHLD</sequence>
<dbReference type="EC" id="2.3.1.51" evidence="7"/>
<accession>A0AA37MY75</accession>
<evidence type="ECO:0000256" key="8">
    <source>
        <dbReference type="SAM" id="Phobius"/>
    </source>
</evidence>
<keyword evidence="5 7" id="KW-0443">Lipid metabolism</keyword>
<dbReference type="InterPro" id="IPR004552">
    <property type="entry name" value="AGP_acyltrans"/>
</dbReference>
<keyword evidence="8" id="KW-0812">Transmembrane</keyword>
<evidence type="ECO:0000256" key="7">
    <source>
        <dbReference type="RuleBase" id="RU361267"/>
    </source>
</evidence>
<evidence type="ECO:0000259" key="9">
    <source>
        <dbReference type="SMART" id="SM00563"/>
    </source>
</evidence>
<evidence type="ECO:0000256" key="6">
    <source>
        <dbReference type="ARBA" id="ARBA00023315"/>
    </source>
</evidence>
<protein>
    <recommendedName>
        <fullName evidence="7">1-acyl-sn-glycerol-3-phosphate acyltransferase</fullName>
        <ecNumber evidence="7">2.3.1.51</ecNumber>
    </recommendedName>
</protein>
<comment type="domain">
    <text evidence="7">The HXXXXD motif is essential for acyltransferase activity and may constitute the binding site for the phosphate moiety of the glycerol-3-phosphate.</text>
</comment>
<keyword evidence="4 7" id="KW-0808">Transferase</keyword>
<evidence type="ECO:0000256" key="2">
    <source>
        <dbReference type="ARBA" id="ARBA00008655"/>
    </source>
</evidence>
<dbReference type="Pfam" id="PF01553">
    <property type="entry name" value="Acyltransferase"/>
    <property type="match status" value="1"/>
</dbReference>
<dbReference type="GO" id="GO:0016020">
    <property type="term" value="C:membrane"/>
    <property type="evidence" value="ECO:0007669"/>
    <property type="project" value="InterPro"/>
</dbReference>
<dbReference type="SUPFAM" id="SSF69593">
    <property type="entry name" value="Glycerol-3-phosphate (1)-acyltransferase"/>
    <property type="match status" value="1"/>
</dbReference>